<dbReference type="InterPro" id="IPR013702">
    <property type="entry name" value="FIST_domain_N"/>
</dbReference>
<dbReference type="RefSeq" id="WP_044250045.1">
    <property type="nucleotide sequence ID" value="NZ_ASRX01000090.1"/>
</dbReference>
<comment type="caution">
    <text evidence="3">The sequence shown here is derived from an EMBL/GenBank/DDBJ whole genome shotgun (WGS) entry which is preliminary data.</text>
</comment>
<dbReference type="eggNOG" id="COG3287">
    <property type="taxonomic scope" value="Bacteria"/>
</dbReference>
<dbReference type="Proteomes" id="UP000019678">
    <property type="component" value="Unassembled WGS sequence"/>
</dbReference>
<feature type="domain" description="FIST C-domain" evidence="2">
    <location>
        <begin position="232"/>
        <end position="371"/>
    </location>
</feature>
<sequence>MVSTQIMVGSSASQDPALAASEAAQHALAQATEPVFAMVLSTACYEPEALAAAVSGALGDLPWAGLSTAGVFVGKELLTQGVVIGVICGPEVRVGIGVSGKVGEDGRAAGNAAASQAVAGMSETVPEGWHRAFIVLCDVLTGNGADVVRGAVQVGGTGVAWAGGGAGDDLQFARTAQYAHGKAHAGSAVVIALDTRAPMAVGVRHGFRPYGPPTMVTCSVGSALAELEFEPAFAVYQRAVAGRGDRVTAEQFTSYAMTHPLGIPQASGEHVIRDPLRVDAEGTLHCVGEVPDGCLVRVMEGDRAGLVGAAQEAARAAKQAVGGAIGGAIVFDCVSRSLVLGEGVQEEIETFGAEIEAPVMGCFTFGEVGSLGRGVPQFHNKTAVVLALGA</sequence>
<dbReference type="PANTHER" id="PTHR40252:SF2">
    <property type="entry name" value="BLR0328 PROTEIN"/>
    <property type="match status" value="1"/>
</dbReference>
<evidence type="ECO:0000259" key="2">
    <source>
        <dbReference type="SMART" id="SM01204"/>
    </source>
</evidence>
<proteinExistence type="predicted"/>
<dbReference type="AlphaFoldDB" id="A0A017SVU2"/>
<dbReference type="Pfam" id="PF10442">
    <property type="entry name" value="FIST_C"/>
    <property type="match status" value="1"/>
</dbReference>
<dbReference type="OrthoDB" id="9807948at2"/>
<dbReference type="PANTHER" id="PTHR40252">
    <property type="entry name" value="BLR0328 PROTEIN"/>
    <property type="match status" value="1"/>
</dbReference>
<dbReference type="Pfam" id="PF08495">
    <property type="entry name" value="FIST"/>
    <property type="match status" value="1"/>
</dbReference>
<name>A0A017SVU2_9BACT</name>
<dbReference type="SMART" id="SM00897">
    <property type="entry name" value="FIST"/>
    <property type="match status" value="1"/>
</dbReference>
<evidence type="ECO:0000313" key="3">
    <source>
        <dbReference type="EMBL" id="EYF01083.1"/>
    </source>
</evidence>
<gene>
    <name evidence="3" type="ORF">CAP_8740</name>
</gene>
<dbReference type="STRING" id="1192034.CAP_8740"/>
<accession>A0A017SVU2</accession>
<dbReference type="EMBL" id="ASRX01000090">
    <property type="protein sequence ID" value="EYF01083.1"/>
    <property type="molecule type" value="Genomic_DNA"/>
</dbReference>
<reference evidence="3 4" key="1">
    <citation type="submission" date="2013-05" db="EMBL/GenBank/DDBJ databases">
        <title>Genome assembly of Chondromyces apiculatus DSM 436.</title>
        <authorList>
            <person name="Sharma G."/>
            <person name="Khatri I."/>
            <person name="Kaur C."/>
            <person name="Mayilraj S."/>
            <person name="Subramanian S."/>
        </authorList>
    </citation>
    <scope>NUCLEOTIDE SEQUENCE [LARGE SCALE GENOMIC DNA]</scope>
    <source>
        <strain evidence="3 4">DSM 436</strain>
    </source>
</reference>
<protein>
    <submittedName>
        <fullName evidence="3">Uncharacterized protein</fullName>
    </submittedName>
</protein>
<dbReference type="InterPro" id="IPR019494">
    <property type="entry name" value="FIST_C"/>
</dbReference>
<organism evidence="3 4">
    <name type="scientific">Chondromyces apiculatus DSM 436</name>
    <dbReference type="NCBI Taxonomy" id="1192034"/>
    <lineage>
        <taxon>Bacteria</taxon>
        <taxon>Pseudomonadati</taxon>
        <taxon>Myxococcota</taxon>
        <taxon>Polyangia</taxon>
        <taxon>Polyangiales</taxon>
        <taxon>Polyangiaceae</taxon>
        <taxon>Chondromyces</taxon>
    </lineage>
</organism>
<dbReference type="SMART" id="SM01204">
    <property type="entry name" value="FIST_C"/>
    <property type="match status" value="1"/>
</dbReference>
<evidence type="ECO:0000313" key="4">
    <source>
        <dbReference type="Proteomes" id="UP000019678"/>
    </source>
</evidence>
<evidence type="ECO:0000259" key="1">
    <source>
        <dbReference type="SMART" id="SM00897"/>
    </source>
</evidence>
<keyword evidence="4" id="KW-1185">Reference proteome</keyword>
<feature type="domain" description="FIST" evidence="1">
    <location>
        <begin position="33"/>
        <end position="231"/>
    </location>
</feature>